<feature type="domain" description="Myb-like" evidence="4">
    <location>
        <begin position="58"/>
        <end position="108"/>
    </location>
</feature>
<accession>A0AAU9IKN0</accession>
<dbReference type="InterPro" id="IPR001005">
    <property type="entry name" value="SANT/Myb"/>
</dbReference>
<name>A0AAU9IKN0_9CILI</name>
<dbReference type="GO" id="GO:0000981">
    <property type="term" value="F:DNA-binding transcription factor activity, RNA polymerase II-specific"/>
    <property type="evidence" value="ECO:0007669"/>
    <property type="project" value="TreeGrafter"/>
</dbReference>
<dbReference type="InterPro" id="IPR050560">
    <property type="entry name" value="MYB_TF"/>
</dbReference>
<dbReference type="Pfam" id="PF00249">
    <property type="entry name" value="Myb_DNA-binding"/>
    <property type="match status" value="2"/>
</dbReference>
<evidence type="ECO:0000313" key="7">
    <source>
        <dbReference type="Proteomes" id="UP001162131"/>
    </source>
</evidence>
<feature type="region of interest" description="Disordered" evidence="3">
    <location>
        <begin position="143"/>
        <end position="164"/>
    </location>
</feature>
<keyword evidence="7" id="KW-1185">Reference proteome</keyword>
<keyword evidence="2" id="KW-0238">DNA-binding</keyword>
<feature type="compositionally biased region" description="Basic and acidic residues" evidence="3">
    <location>
        <begin position="224"/>
        <end position="234"/>
    </location>
</feature>
<dbReference type="EMBL" id="CAJZBQ010000004">
    <property type="protein sequence ID" value="CAG9311714.1"/>
    <property type="molecule type" value="Genomic_DNA"/>
</dbReference>
<dbReference type="GO" id="GO:0000978">
    <property type="term" value="F:RNA polymerase II cis-regulatory region sequence-specific DNA binding"/>
    <property type="evidence" value="ECO:0007669"/>
    <property type="project" value="TreeGrafter"/>
</dbReference>
<dbReference type="CDD" id="cd00167">
    <property type="entry name" value="SANT"/>
    <property type="match status" value="2"/>
</dbReference>
<sequence length="344" mass="39377">MALCERRSWTQEEDQAIIALVHEHGIRKWTLISQLLQDKYHQNRTGKQCRERWHNHLDPEINKKAWSEEEDKVLFEAHKQHGNRWADIAALLPGRTDNSIKNHFYSALRRNLKKYNKTKPHAERLTGSVRTILRNPNIAELLLQQEAPARPPKDKSNLPAKEKKVKIIPNDFVARRSGRIKTKQEEMQSNETDESSDESDEETVEKKIEINVIPPSSEEDPAVSEEKETAKSDGELSDEAPFLLYNLSKPSEEPKVENDLQIPASVMEHKLPPYFKAFLACPPASSQSAPFMNSTISNFMQSLRPSGHFVQGFHGLLHNSAQPSPQRRGFTLNYGHYGDLGRYS</sequence>
<feature type="domain" description="HTH myb-type" evidence="5">
    <location>
        <begin position="62"/>
        <end position="112"/>
    </location>
</feature>
<evidence type="ECO:0000259" key="5">
    <source>
        <dbReference type="PROSITE" id="PS51294"/>
    </source>
</evidence>
<dbReference type="GO" id="GO:0005634">
    <property type="term" value="C:nucleus"/>
    <property type="evidence" value="ECO:0007669"/>
    <property type="project" value="TreeGrafter"/>
</dbReference>
<gene>
    <name evidence="6" type="ORF">BSTOLATCC_MIC3999</name>
</gene>
<organism evidence="6 7">
    <name type="scientific">Blepharisma stoltei</name>
    <dbReference type="NCBI Taxonomy" id="1481888"/>
    <lineage>
        <taxon>Eukaryota</taxon>
        <taxon>Sar</taxon>
        <taxon>Alveolata</taxon>
        <taxon>Ciliophora</taxon>
        <taxon>Postciliodesmatophora</taxon>
        <taxon>Heterotrichea</taxon>
        <taxon>Heterotrichida</taxon>
        <taxon>Blepharismidae</taxon>
        <taxon>Blepharisma</taxon>
    </lineage>
</organism>
<dbReference type="Gene3D" id="1.10.10.60">
    <property type="entry name" value="Homeodomain-like"/>
    <property type="match status" value="2"/>
</dbReference>
<evidence type="ECO:0000256" key="3">
    <source>
        <dbReference type="SAM" id="MobiDB-lite"/>
    </source>
</evidence>
<dbReference type="SUPFAM" id="SSF46689">
    <property type="entry name" value="Homeodomain-like"/>
    <property type="match status" value="1"/>
</dbReference>
<dbReference type="InterPro" id="IPR017930">
    <property type="entry name" value="Myb_dom"/>
</dbReference>
<reference evidence="6" key="1">
    <citation type="submission" date="2021-09" db="EMBL/GenBank/DDBJ databases">
        <authorList>
            <consortium name="AG Swart"/>
            <person name="Singh M."/>
            <person name="Singh A."/>
            <person name="Seah K."/>
            <person name="Emmerich C."/>
        </authorList>
    </citation>
    <scope>NUCLEOTIDE SEQUENCE</scope>
    <source>
        <strain evidence="6">ATCC30299</strain>
    </source>
</reference>
<evidence type="ECO:0000256" key="2">
    <source>
        <dbReference type="ARBA" id="ARBA00023125"/>
    </source>
</evidence>
<dbReference type="PANTHER" id="PTHR45614:SF274">
    <property type="entry name" value="MYB-LIKE DNA-BINDING PROTEIN"/>
    <property type="match status" value="1"/>
</dbReference>
<comment type="caution">
    <text evidence="6">The sequence shown here is derived from an EMBL/GenBank/DDBJ whole genome shotgun (WGS) entry which is preliminary data.</text>
</comment>
<evidence type="ECO:0000259" key="4">
    <source>
        <dbReference type="PROSITE" id="PS50090"/>
    </source>
</evidence>
<dbReference type="FunFam" id="1.10.10.60:FF:000010">
    <property type="entry name" value="Transcriptional activator Myb isoform A"/>
    <property type="match status" value="1"/>
</dbReference>
<dbReference type="Proteomes" id="UP001162131">
    <property type="component" value="Unassembled WGS sequence"/>
</dbReference>
<evidence type="ECO:0000313" key="6">
    <source>
        <dbReference type="EMBL" id="CAG9311714.1"/>
    </source>
</evidence>
<feature type="compositionally biased region" description="Acidic residues" evidence="3">
    <location>
        <begin position="191"/>
        <end position="203"/>
    </location>
</feature>
<dbReference type="InterPro" id="IPR009057">
    <property type="entry name" value="Homeodomain-like_sf"/>
</dbReference>
<feature type="region of interest" description="Disordered" evidence="3">
    <location>
        <begin position="176"/>
        <end position="238"/>
    </location>
</feature>
<dbReference type="AlphaFoldDB" id="A0AAU9IKN0"/>
<feature type="domain" description="HTH myb-type" evidence="5">
    <location>
        <begin position="1"/>
        <end position="61"/>
    </location>
</feature>
<dbReference type="SMART" id="SM00717">
    <property type="entry name" value="SANT"/>
    <property type="match status" value="2"/>
</dbReference>
<proteinExistence type="predicted"/>
<dbReference type="PANTHER" id="PTHR45614">
    <property type="entry name" value="MYB PROTEIN-RELATED"/>
    <property type="match status" value="1"/>
</dbReference>
<keyword evidence="1" id="KW-0677">Repeat</keyword>
<dbReference type="PROSITE" id="PS50090">
    <property type="entry name" value="MYB_LIKE"/>
    <property type="match status" value="2"/>
</dbReference>
<evidence type="ECO:0000256" key="1">
    <source>
        <dbReference type="ARBA" id="ARBA00022737"/>
    </source>
</evidence>
<protein>
    <submittedName>
        <fullName evidence="6">Uncharacterized protein</fullName>
    </submittedName>
</protein>
<feature type="compositionally biased region" description="Basic and acidic residues" evidence="3">
    <location>
        <begin position="151"/>
        <end position="162"/>
    </location>
</feature>
<dbReference type="PROSITE" id="PS51294">
    <property type="entry name" value="HTH_MYB"/>
    <property type="match status" value="2"/>
</dbReference>
<feature type="domain" description="Myb-like" evidence="4">
    <location>
        <begin position="6"/>
        <end position="57"/>
    </location>
</feature>